<feature type="compositionally biased region" description="Basic and acidic residues" evidence="1">
    <location>
        <begin position="11"/>
        <end position="42"/>
    </location>
</feature>
<dbReference type="AlphaFoldDB" id="A0A6J8A772"/>
<dbReference type="InterPro" id="IPR013730">
    <property type="entry name" value="Fyv7/TAP26"/>
</dbReference>
<sequence>MSSVITTIGSKSERMDLQKKREGKRQFKAEQYKKFKGNKKEGQGFADKRKKKVQYEYLKMLRKEKKKREKSTLPHTSFEDTDMTEEKMGTEKKIEDSSSNTYSKSQKQFNKKKMEKEKKKKEVLKQKREIESALTNYKDKKSKQYKKLCKKTYKGQPVMKNQIEILLHKIQSGIDQT</sequence>
<dbReference type="Pfam" id="PF08524">
    <property type="entry name" value="rRNA_processing"/>
    <property type="match status" value="1"/>
</dbReference>
<protein>
    <submittedName>
        <fullName evidence="2">Uncharacterized protein</fullName>
    </submittedName>
</protein>
<dbReference type="PANTHER" id="PTHR15657">
    <property type="entry name" value="THYROID TRANSCRIPTION FACTOR 1-ASSOCIATED PROTEIN 26"/>
    <property type="match status" value="1"/>
</dbReference>
<accession>A0A6J8A772</accession>
<dbReference type="GO" id="GO:0005634">
    <property type="term" value="C:nucleus"/>
    <property type="evidence" value="ECO:0007669"/>
    <property type="project" value="TreeGrafter"/>
</dbReference>
<dbReference type="EMBL" id="CACVKT020000765">
    <property type="protein sequence ID" value="CAC5362843.1"/>
    <property type="molecule type" value="Genomic_DNA"/>
</dbReference>
<dbReference type="PANTHER" id="PTHR15657:SF1">
    <property type="entry name" value="THYROID TRANSCRIPTION FACTOR 1-ASSOCIATED PROTEIN 26"/>
    <property type="match status" value="1"/>
</dbReference>
<feature type="compositionally biased region" description="Basic and acidic residues" evidence="1">
    <location>
        <begin position="84"/>
        <end position="96"/>
    </location>
</feature>
<proteinExistence type="predicted"/>
<organism evidence="2 3">
    <name type="scientific">Mytilus coruscus</name>
    <name type="common">Sea mussel</name>
    <dbReference type="NCBI Taxonomy" id="42192"/>
    <lineage>
        <taxon>Eukaryota</taxon>
        <taxon>Metazoa</taxon>
        <taxon>Spiralia</taxon>
        <taxon>Lophotrochozoa</taxon>
        <taxon>Mollusca</taxon>
        <taxon>Bivalvia</taxon>
        <taxon>Autobranchia</taxon>
        <taxon>Pteriomorphia</taxon>
        <taxon>Mytilida</taxon>
        <taxon>Mytiloidea</taxon>
        <taxon>Mytilidae</taxon>
        <taxon>Mytilinae</taxon>
        <taxon>Mytilus</taxon>
    </lineage>
</organism>
<evidence type="ECO:0000256" key="1">
    <source>
        <dbReference type="SAM" id="MobiDB-lite"/>
    </source>
</evidence>
<feature type="region of interest" description="Disordered" evidence="1">
    <location>
        <begin position="63"/>
        <end position="125"/>
    </location>
</feature>
<dbReference type="OrthoDB" id="5377144at2759"/>
<evidence type="ECO:0000313" key="2">
    <source>
        <dbReference type="EMBL" id="CAC5362843.1"/>
    </source>
</evidence>
<name>A0A6J8A772_MYTCO</name>
<reference evidence="2 3" key="1">
    <citation type="submission" date="2020-06" db="EMBL/GenBank/DDBJ databases">
        <authorList>
            <person name="Li R."/>
            <person name="Bekaert M."/>
        </authorList>
    </citation>
    <scope>NUCLEOTIDE SEQUENCE [LARGE SCALE GENOMIC DNA]</scope>
    <source>
        <strain evidence="3">wild</strain>
    </source>
</reference>
<feature type="region of interest" description="Disordered" evidence="1">
    <location>
        <begin position="1"/>
        <end position="48"/>
    </location>
</feature>
<feature type="compositionally biased region" description="Polar residues" evidence="1">
    <location>
        <begin position="1"/>
        <end position="10"/>
    </location>
</feature>
<dbReference type="Proteomes" id="UP000507470">
    <property type="component" value="Unassembled WGS sequence"/>
</dbReference>
<keyword evidence="3" id="KW-1185">Reference proteome</keyword>
<evidence type="ECO:0000313" key="3">
    <source>
        <dbReference type="Proteomes" id="UP000507470"/>
    </source>
</evidence>
<gene>
    <name evidence="2" type="ORF">MCOR_4470</name>
</gene>